<evidence type="ECO:0000313" key="2">
    <source>
        <dbReference type="EMBL" id="GAJ10857.1"/>
    </source>
</evidence>
<gene>
    <name evidence="2" type="ORF">S12H4_52803</name>
</gene>
<comment type="caution">
    <text evidence="2">The sequence shown here is derived from an EMBL/GenBank/DDBJ whole genome shotgun (WGS) entry which is preliminary data.</text>
</comment>
<dbReference type="AlphaFoldDB" id="X1V4Z2"/>
<keyword evidence="1" id="KW-0812">Transmembrane</keyword>
<protein>
    <submittedName>
        <fullName evidence="2">Uncharacterized protein</fullName>
    </submittedName>
</protein>
<keyword evidence="1" id="KW-1133">Transmembrane helix</keyword>
<proteinExistence type="predicted"/>
<organism evidence="2">
    <name type="scientific">marine sediment metagenome</name>
    <dbReference type="NCBI Taxonomy" id="412755"/>
    <lineage>
        <taxon>unclassified sequences</taxon>
        <taxon>metagenomes</taxon>
        <taxon>ecological metagenomes</taxon>
    </lineage>
</organism>
<reference evidence="2" key="1">
    <citation type="journal article" date="2014" name="Front. Microbiol.">
        <title>High frequency of phylogenetically diverse reductive dehalogenase-homologous genes in deep subseafloor sedimentary metagenomes.</title>
        <authorList>
            <person name="Kawai M."/>
            <person name="Futagami T."/>
            <person name="Toyoda A."/>
            <person name="Takaki Y."/>
            <person name="Nishi S."/>
            <person name="Hori S."/>
            <person name="Arai W."/>
            <person name="Tsubouchi T."/>
            <person name="Morono Y."/>
            <person name="Uchiyama I."/>
            <person name="Ito T."/>
            <person name="Fujiyama A."/>
            <person name="Inagaki F."/>
            <person name="Takami H."/>
        </authorList>
    </citation>
    <scope>NUCLEOTIDE SEQUENCE</scope>
    <source>
        <strain evidence="2">Expedition CK06-06</strain>
    </source>
</reference>
<name>X1V4Z2_9ZZZZ</name>
<keyword evidence="1" id="KW-0472">Membrane</keyword>
<feature type="transmembrane region" description="Helical" evidence="1">
    <location>
        <begin position="7"/>
        <end position="27"/>
    </location>
</feature>
<feature type="non-terminal residue" evidence="2">
    <location>
        <position position="1"/>
    </location>
</feature>
<sequence>FLFFGCLFRLNCTSGIFLIFILANWGMANLNP</sequence>
<evidence type="ECO:0000256" key="1">
    <source>
        <dbReference type="SAM" id="Phobius"/>
    </source>
</evidence>
<accession>X1V4Z2</accession>
<dbReference type="EMBL" id="BARW01033541">
    <property type="protein sequence ID" value="GAJ10857.1"/>
    <property type="molecule type" value="Genomic_DNA"/>
</dbReference>